<evidence type="ECO:0008006" key="4">
    <source>
        <dbReference type="Google" id="ProtNLM"/>
    </source>
</evidence>
<evidence type="ECO:0000313" key="3">
    <source>
        <dbReference type="Proteomes" id="UP000662931"/>
    </source>
</evidence>
<dbReference type="RefSeq" id="XP_038779934.1">
    <property type="nucleotide sequence ID" value="XM_038924006.1"/>
</dbReference>
<feature type="transmembrane region" description="Helical" evidence="1">
    <location>
        <begin position="139"/>
        <end position="159"/>
    </location>
</feature>
<dbReference type="GeneID" id="62197157"/>
<name>A0A875S9S6_EENNA</name>
<dbReference type="PANTHER" id="PTHR15460:SF3">
    <property type="entry name" value="PEROXISOMAL MEMBRANE PROTEIN 4"/>
    <property type="match status" value="1"/>
</dbReference>
<keyword evidence="1" id="KW-1133">Transmembrane helix</keyword>
<keyword evidence="1" id="KW-0812">Transmembrane</keyword>
<organism evidence="2 3">
    <name type="scientific">Eeniella nana</name>
    <name type="common">Yeast</name>
    <name type="synonym">Brettanomyces nanus</name>
    <dbReference type="NCBI Taxonomy" id="13502"/>
    <lineage>
        <taxon>Eukaryota</taxon>
        <taxon>Fungi</taxon>
        <taxon>Dikarya</taxon>
        <taxon>Ascomycota</taxon>
        <taxon>Saccharomycotina</taxon>
        <taxon>Pichiomycetes</taxon>
        <taxon>Pichiales</taxon>
        <taxon>Pichiaceae</taxon>
        <taxon>Brettanomyces</taxon>
    </lineage>
</organism>
<evidence type="ECO:0000256" key="1">
    <source>
        <dbReference type="SAM" id="Phobius"/>
    </source>
</evidence>
<dbReference type="PANTHER" id="PTHR15460">
    <property type="entry name" value="PEROXISOMAL MEMBRANE PROTEIN 4"/>
    <property type="match status" value="1"/>
</dbReference>
<dbReference type="EMBL" id="CP064815">
    <property type="protein sequence ID" value="QPG76369.1"/>
    <property type="molecule type" value="Genomic_DNA"/>
</dbReference>
<feature type="transmembrane region" description="Helical" evidence="1">
    <location>
        <begin position="70"/>
        <end position="88"/>
    </location>
</feature>
<dbReference type="GO" id="GO:0005778">
    <property type="term" value="C:peroxisomal membrane"/>
    <property type="evidence" value="ECO:0007669"/>
    <property type="project" value="TreeGrafter"/>
</dbReference>
<gene>
    <name evidence="2" type="ORF">FOA43_003757</name>
</gene>
<protein>
    <recommendedName>
        <fullName evidence="4">Peroxisomal membrane protein 4</fullName>
    </recommendedName>
</protein>
<sequence>MDSIDKNSSEVLVGSALRAAKNALIYGYKIRFVHAIALQLLSVKKNQNYWKQFIEKVAKSVRMGLNHGKVLALFALLYKLLFGTLLTLSRETVKGRKSEEYWTKVKGSIGFISGFISGLLIYGGVLNEHFGKDVLNDRILTQITLYTLSRTILAMGKYLAVRIAGSGKGSRQVKKIEEVSWKVGTAAVWGTVMMFYSIDRKYYLQRAMRISMDFLYGETLYSWMDAFNYGH</sequence>
<dbReference type="KEGG" id="bnn:FOA43_003757"/>
<reference evidence="2" key="1">
    <citation type="submission" date="2020-10" db="EMBL/GenBank/DDBJ databases">
        <authorList>
            <person name="Roach M.J.R."/>
        </authorList>
    </citation>
    <scope>NUCLEOTIDE SEQUENCE</scope>
    <source>
        <strain evidence="2">CBS 1945</strain>
    </source>
</reference>
<dbReference type="InterPro" id="IPR019531">
    <property type="entry name" value="Pmp4"/>
</dbReference>
<accession>A0A875S9S6</accession>
<proteinExistence type="predicted"/>
<keyword evidence="3" id="KW-1185">Reference proteome</keyword>
<dbReference type="AlphaFoldDB" id="A0A875S9S6"/>
<dbReference type="OrthoDB" id="39659at2759"/>
<feature type="transmembrane region" description="Helical" evidence="1">
    <location>
        <begin position="109"/>
        <end position="127"/>
    </location>
</feature>
<keyword evidence="1" id="KW-0472">Membrane</keyword>
<evidence type="ECO:0000313" key="2">
    <source>
        <dbReference type="EMBL" id="QPG76369.1"/>
    </source>
</evidence>
<dbReference type="Proteomes" id="UP000662931">
    <property type="component" value="Chromosome 4"/>
</dbReference>